<organism evidence="3 4">
    <name type="scientific">Nocardia vinacea</name>
    <dbReference type="NCBI Taxonomy" id="96468"/>
    <lineage>
        <taxon>Bacteria</taxon>
        <taxon>Bacillati</taxon>
        <taxon>Actinomycetota</taxon>
        <taxon>Actinomycetes</taxon>
        <taxon>Mycobacteriales</taxon>
        <taxon>Nocardiaceae</taxon>
        <taxon>Nocardia</taxon>
    </lineage>
</organism>
<gene>
    <name evidence="3" type="ORF">OG563_18190</name>
</gene>
<name>A0ABZ1Z317_9NOCA</name>
<feature type="domain" description="TPR repeat" evidence="2">
    <location>
        <begin position="210"/>
        <end position="450"/>
    </location>
</feature>
<accession>A0ABZ1Z317</accession>
<dbReference type="Proteomes" id="UP001432062">
    <property type="component" value="Chromosome"/>
</dbReference>
<feature type="compositionally biased region" description="Basic and acidic residues" evidence="1">
    <location>
        <begin position="320"/>
        <end position="330"/>
    </location>
</feature>
<dbReference type="EMBL" id="CP109441">
    <property type="protein sequence ID" value="WUV49949.1"/>
    <property type="molecule type" value="Genomic_DNA"/>
</dbReference>
<reference evidence="3" key="1">
    <citation type="submission" date="2022-10" db="EMBL/GenBank/DDBJ databases">
        <title>The complete genomes of actinobacterial strains from the NBC collection.</title>
        <authorList>
            <person name="Joergensen T.S."/>
            <person name="Alvarez Arevalo M."/>
            <person name="Sterndorff E.B."/>
            <person name="Faurdal D."/>
            <person name="Vuksanovic O."/>
            <person name="Mourched A.-S."/>
            <person name="Charusanti P."/>
            <person name="Shaw S."/>
            <person name="Blin K."/>
            <person name="Weber T."/>
        </authorList>
    </citation>
    <scope>NUCLEOTIDE SEQUENCE</scope>
    <source>
        <strain evidence="3">NBC_01482</strain>
    </source>
</reference>
<keyword evidence="4" id="KW-1185">Reference proteome</keyword>
<feature type="region of interest" description="Disordered" evidence="1">
    <location>
        <begin position="174"/>
        <end position="194"/>
    </location>
</feature>
<sequence>MPTRDQVKQWNLGALRTWAMLLTTKNSDCLTYLDKTKTHFSDVHGDWSGAAYDAAYNRVLEDHEQGRKLTVEVGDLATVLPQAVTTLESYRNALLGKVADAEHAALTVDNSWRVSGTSEEDVNSHQGLINTAYFALDNAVSEVVRQITEQADIIRSAGDLLGSGLDVSAAEDETGRLGQQDGKALADWTNTPESQRNPAVLDEIASKLPAQPLTEAELQTLANGGEVDSLPEEVQNYYREFYQSAGKDGVLALSEHLKEQEEAGNTVAAAQRDSLANGLAVISNEDIGTGRNADGKLVDAGSYQEVPADIRELIEARRSDDTWPGTEEHGPAWAKQRHHEQASQLADLFGETNPGYQPGTELGTQLYEKASDMVSYSDGGRGLTSISESQYDGTAAGFAEFAGRNDDAAYKIWSGEGMHEGYDAKETVRSLTGYDWSESDNGRGAATLIDRITEESQLPADDLRGIRGRQSLAELGTMLAPEDDDKVWDQSKESFANNPELATSVSKAMGANLDAVSTYGQANGFTQSEVLDGRVTLNAEEANRLLQLGSYSEEGRVNLTTAVEQHRIEELTRALGGDSGNVPNALAGSDAGTLSGRVDNAMWDALTDQDQKKGDEAENPQDALYKAKMLGASIAGQLADEGVGKIPGAETAAGLTGIEVGDTVEDKVQEWLGKPEYEYMERPSEAVLKAEATNSAHQAILNAAYEAGQLPPRLQTNDGPIDIDAVHGDKNLNQIFTQFLSSHGLHQYVTDYGQSYAIDLGQQGGS</sequence>
<dbReference type="Pfam" id="PF23275">
    <property type="entry name" value="TPR_23"/>
    <property type="match status" value="1"/>
</dbReference>
<feature type="region of interest" description="Disordered" evidence="1">
    <location>
        <begin position="320"/>
        <end position="341"/>
    </location>
</feature>
<evidence type="ECO:0000313" key="4">
    <source>
        <dbReference type="Proteomes" id="UP001432062"/>
    </source>
</evidence>
<proteinExistence type="predicted"/>
<evidence type="ECO:0000313" key="3">
    <source>
        <dbReference type="EMBL" id="WUV49949.1"/>
    </source>
</evidence>
<evidence type="ECO:0000259" key="2">
    <source>
        <dbReference type="Pfam" id="PF23275"/>
    </source>
</evidence>
<evidence type="ECO:0000256" key="1">
    <source>
        <dbReference type="SAM" id="MobiDB-lite"/>
    </source>
</evidence>
<protein>
    <recommendedName>
        <fullName evidence="2">TPR repeat domain-containing protein</fullName>
    </recommendedName>
</protein>
<dbReference type="RefSeq" id="WP_329414665.1">
    <property type="nucleotide sequence ID" value="NZ_CP109441.1"/>
</dbReference>
<dbReference type="InterPro" id="IPR057037">
    <property type="entry name" value="TPR_rep_actino"/>
</dbReference>